<evidence type="ECO:0000313" key="2">
    <source>
        <dbReference type="EMBL" id="MDN4614854.1"/>
    </source>
</evidence>
<comment type="caution">
    <text evidence="2">The sequence shown here is derived from an EMBL/GenBank/DDBJ whole genome shotgun (WGS) entry which is preliminary data.</text>
</comment>
<dbReference type="Proteomes" id="UP001174208">
    <property type="component" value="Unassembled WGS sequence"/>
</dbReference>
<dbReference type="EMBL" id="JAROCF010000001">
    <property type="protein sequence ID" value="MDN4614854.1"/>
    <property type="molecule type" value="Genomic_DNA"/>
</dbReference>
<dbReference type="Pfam" id="PF01381">
    <property type="entry name" value="HTH_3"/>
    <property type="match status" value="1"/>
</dbReference>
<feature type="domain" description="HTH cro/C1-type" evidence="1">
    <location>
        <begin position="16"/>
        <end position="70"/>
    </location>
</feature>
<accession>A0ABT8KBL8</accession>
<dbReference type="RefSeq" id="WP_301209325.1">
    <property type="nucleotide sequence ID" value="NZ_JAROCF010000001.1"/>
</dbReference>
<dbReference type="PROSITE" id="PS50943">
    <property type="entry name" value="HTH_CROC1"/>
    <property type="match status" value="1"/>
</dbReference>
<dbReference type="InterPro" id="IPR001387">
    <property type="entry name" value="Cro/C1-type_HTH"/>
</dbReference>
<dbReference type="InterPro" id="IPR010982">
    <property type="entry name" value="Lambda_DNA-bd_dom_sf"/>
</dbReference>
<dbReference type="SUPFAM" id="SSF47413">
    <property type="entry name" value="lambda repressor-like DNA-binding domains"/>
    <property type="match status" value="1"/>
</dbReference>
<evidence type="ECO:0000313" key="3">
    <source>
        <dbReference type="Proteomes" id="UP001174208"/>
    </source>
</evidence>
<protein>
    <submittedName>
        <fullName evidence="2">Helix-turn-helix transcriptional regulator</fullName>
    </submittedName>
</protein>
<reference evidence="2" key="1">
    <citation type="submission" date="2023-06" db="EMBL/GenBank/DDBJ databases">
        <title>MT1 and MT2 Draft Genomes of Novel Species.</title>
        <authorList>
            <person name="Venkateswaran K."/>
        </authorList>
    </citation>
    <scope>NUCLEOTIDE SEQUENCE</scope>
    <source>
        <strain evidence="2">F6_8S_P_1B</strain>
    </source>
</reference>
<keyword evidence="3" id="KW-1185">Reference proteome</keyword>
<proteinExistence type="predicted"/>
<name>A0ABT8KBL8_9MICO</name>
<dbReference type="SMART" id="SM00530">
    <property type="entry name" value="HTH_XRE"/>
    <property type="match status" value="1"/>
</dbReference>
<dbReference type="CDD" id="cd00093">
    <property type="entry name" value="HTH_XRE"/>
    <property type="match status" value="1"/>
</dbReference>
<evidence type="ECO:0000259" key="1">
    <source>
        <dbReference type="PROSITE" id="PS50943"/>
    </source>
</evidence>
<sequence>MPEVLSPAARVFGDRVRLARTGLALSQETVAALAQMHVTNYGKIERGAANPSLLTIVRIATVLGCDVAALTGGLEGEHLPPQLSVVTAAEYLRERERRRIA</sequence>
<dbReference type="Gene3D" id="1.10.260.40">
    <property type="entry name" value="lambda repressor-like DNA-binding domains"/>
    <property type="match status" value="1"/>
</dbReference>
<gene>
    <name evidence="2" type="ORF">P5G50_10355</name>
</gene>
<organism evidence="2 3">
    <name type="scientific">Leifsonia williamsii</name>
    <dbReference type="NCBI Taxonomy" id="3035919"/>
    <lineage>
        <taxon>Bacteria</taxon>
        <taxon>Bacillati</taxon>
        <taxon>Actinomycetota</taxon>
        <taxon>Actinomycetes</taxon>
        <taxon>Micrococcales</taxon>
        <taxon>Microbacteriaceae</taxon>
        <taxon>Leifsonia</taxon>
    </lineage>
</organism>